<gene>
    <name evidence="1" type="ORF">L3Q82_025477</name>
</gene>
<reference evidence="1" key="1">
    <citation type="submission" date="2022-04" db="EMBL/GenBank/DDBJ databases">
        <title>Jade perch genome.</title>
        <authorList>
            <person name="Chao B."/>
        </authorList>
    </citation>
    <scope>NUCLEOTIDE SEQUENCE</scope>
    <source>
        <strain evidence="1">CB-2022</strain>
    </source>
</reference>
<evidence type="ECO:0000313" key="1">
    <source>
        <dbReference type="EMBL" id="KAI3368460.1"/>
    </source>
</evidence>
<dbReference type="EMBL" id="CM041538">
    <property type="protein sequence ID" value="KAI3368460.1"/>
    <property type="molecule type" value="Genomic_DNA"/>
</dbReference>
<name>A0ACB8WL33_9TELE</name>
<organism evidence="1 2">
    <name type="scientific">Scortum barcoo</name>
    <name type="common">barcoo grunter</name>
    <dbReference type="NCBI Taxonomy" id="214431"/>
    <lineage>
        <taxon>Eukaryota</taxon>
        <taxon>Metazoa</taxon>
        <taxon>Chordata</taxon>
        <taxon>Craniata</taxon>
        <taxon>Vertebrata</taxon>
        <taxon>Euteleostomi</taxon>
        <taxon>Actinopterygii</taxon>
        <taxon>Neopterygii</taxon>
        <taxon>Teleostei</taxon>
        <taxon>Neoteleostei</taxon>
        <taxon>Acanthomorphata</taxon>
        <taxon>Eupercaria</taxon>
        <taxon>Centrarchiformes</taxon>
        <taxon>Terapontoidei</taxon>
        <taxon>Terapontidae</taxon>
        <taxon>Scortum</taxon>
    </lineage>
</organism>
<sequence>MDDSGIKKQNWDVKETELFLEILKELDMKKCLDGRKVRNNKLFKVAHRRMTAAGYHRSVDQLKFRWKLLKSAYYKCKREPESPAPTKIQGWWRYEKTMVAIMESRHPLLGPGVHSDRTDGDRTDEVTEDSDGDASMLQWPQSCPDHSSQNLDLIVGVTPWVRCSPSLDQMDSRGWGAHKTRCLISIWAEDLVQQQLDDSYLNRMIYEDISKKLEESVYSRSWQQCQQNIKHLKHAFRKAKHSDKPGGERTNCPFYDELDRVLGGRPTSRLKTTTAPPLVIIKMDPDMDSQLKIGFIGAGNMAFGIAKGILSGNVLPVNVKVSAPSSRNLGRFQELGIPVTHSNVEVVCGSDVVFVAVKPHLVPPVLNEISQHVTDRHIIVSVAAGVTLATLEGVSGLIQLLPENSVAIRLMPNLPSLVQEGALLFARGSHAKQEDGALLRSLLHRCGLVEEGPEAWIDIHTGLSGSGVAFVYLFAEALAEGAVKMGMPSALAHSIASQTVLGAGRLLRESGKHPAQLRSEVCTPGGTTIYGLHTLEQGGLRASTMSAVESATERARELGRKSAAGCMK</sequence>
<protein>
    <submittedName>
        <fullName evidence="1">Uncharacterized protein</fullName>
    </submittedName>
</protein>
<comment type="caution">
    <text evidence="1">The sequence shown here is derived from an EMBL/GenBank/DDBJ whole genome shotgun (WGS) entry which is preliminary data.</text>
</comment>
<proteinExistence type="predicted"/>
<keyword evidence="2" id="KW-1185">Reference proteome</keyword>
<evidence type="ECO:0000313" key="2">
    <source>
        <dbReference type="Proteomes" id="UP000831701"/>
    </source>
</evidence>
<dbReference type="Proteomes" id="UP000831701">
    <property type="component" value="Chromosome 8"/>
</dbReference>
<accession>A0ACB8WL33</accession>